<dbReference type="PANTHER" id="PTHR23507">
    <property type="entry name" value="ZGC:174356"/>
    <property type="match status" value="1"/>
</dbReference>
<feature type="transmembrane region" description="Helical" evidence="5">
    <location>
        <begin position="411"/>
        <end position="434"/>
    </location>
</feature>
<feature type="transmembrane region" description="Helical" evidence="5">
    <location>
        <begin position="189"/>
        <end position="207"/>
    </location>
</feature>
<keyword evidence="2 5" id="KW-0812">Transmembrane</keyword>
<keyword evidence="7" id="KW-1185">Reference proteome</keyword>
<accession>A0ABM1BKL1</accession>
<comment type="subcellular location">
    <subcellularLocation>
        <location evidence="1">Membrane</location>
        <topology evidence="1">Multi-pass membrane protein</topology>
    </subcellularLocation>
</comment>
<feature type="transmembrane region" description="Helical" evidence="5">
    <location>
        <begin position="321"/>
        <end position="342"/>
    </location>
</feature>
<feature type="transmembrane region" description="Helical" evidence="5">
    <location>
        <begin position="154"/>
        <end position="177"/>
    </location>
</feature>
<gene>
    <name evidence="8" type="primary">LOC106468008</name>
</gene>
<evidence type="ECO:0000256" key="4">
    <source>
        <dbReference type="ARBA" id="ARBA00023136"/>
    </source>
</evidence>
<dbReference type="Pfam" id="PF07690">
    <property type="entry name" value="MFS_1"/>
    <property type="match status" value="1"/>
</dbReference>
<dbReference type="Proteomes" id="UP000694941">
    <property type="component" value="Unplaced"/>
</dbReference>
<feature type="transmembrane region" description="Helical" evidence="5">
    <location>
        <begin position="219"/>
        <end position="241"/>
    </location>
</feature>
<dbReference type="GeneID" id="106468008"/>
<dbReference type="PROSITE" id="PS50850">
    <property type="entry name" value="MFS"/>
    <property type="match status" value="1"/>
</dbReference>
<feature type="transmembrane region" description="Helical" evidence="5">
    <location>
        <begin position="440"/>
        <end position="460"/>
    </location>
</feature>
<dbReference type="InterPro" id="IPR020846">
    <property type="entry name" value="MFS_dom"/>
</dbReference>
<keyword evidence="3 5" id="KW-1133">Transmembrane helix</keyword>
<evidence type="ECO:0000256" key="1">
    <source>
        <dbReference type="ARBA" id="ARBA00004141"/>
    </source>
</evidence>
<keyword evidence="4 5" id="KW-0472">Membrane</keyword>
<feature type="transmembrane region" description="Helical" evidence="5">
    <location>
        <begin position="127"/>
        <end position="148"/>
    </location>
</feature>
<name>A0ABM1BKL1_LIMPO</name>
<feature type="transmembrane region" description="Helical" evidence="5">
    <location>
        <begin position="378"/>
        <end position="399"/>
    </location>
</feature>
<dbReference type="Gene3D" id="1.20.1250.20">
    <property type="entry name" value="MFS general substrate transporter like domains"/>
    <property type="match status" value="1"/>
</dbReference>
<dbReference type="InterPro" id="IPR036259">
    <property type="entry name" value="MFS_trans_sf"/>
</dbReference>
<dbReference type="InterPro" id="IPR011701">
    <property type="entry name" value="MFS"/>
</dbReference>
<feature type="transmembrane region" description="Helical" evidence="5">
    <location>
        <begin position="95"/>
        <end position="115"/>
    </location>
</feature>
<reference evidence="8" key="1">
    <citation type="submission" date="2025-08" db="UniProtKB">
        <authorList>
            <consortium name="RefSeq"/>
        </authorList>
    </citation>
    <scope>IDENTIFICATION</scope>
    <source>
        <tissue evidence="8">Muscle</tissue>
    </source>
</reference>
<feature type="domain" description="Major facilitator superfamily (MFS) profile" evidence="6">
    <location>
        <begin position="35"/>
        <end position="461"/>
    </location>
</feature>
<dbReference type="PANTHER" id="PTHR23507:SF1">
    <property type="entry name" value="FI18259P1-RELATED"/>
    <property type="match status" value="1"/>
</dbReference>
<protein>
    <submittedName>
        <fullName evidence="8">Proton-coupled folate transporter-like</fullName>
    </submittedName>
</protein>
<sequence length="461" mass="52094">MMEDEIESLPQENENKCIQEKVSYFKFYLRIVKTLRIEPFLFLFMFGESARRVSLQNLLEDKACRLYFQFPTEVCSNLSNYTLKEDDVMRVANNYSLMTTLVATIPAIFLSVIIGPWSDKHGRKMPILIATFGVILELLGYLLTAIYFDLPLYYTILSAIPSGLTSGMITILGSVFSMASENTSENYRTLKFFLLEVSFVLGAPLGTEVGGQLYKSYGYVSVFAVSLGAVVTSFLWVLIFIKDEQKYEQQIKTKDLIKDLLSFENIKDSFRTCVKKRDNYVRAQIWLLIITMCCLLLSFLGPMSISYFYVQKMYDWDVTKYSDISAIFSVTNIVLMLPLVIVLTKFYNIKEPAIGILGSLSMMSGNIIKGLAIYQWLYYLSSVVTIPALLAPISVRSRLSKLVPQDELGKVFAMLATIESVIPVLGNSLFSLLYNATININPGISYLSASSFVILPIIVFV</sequence>
<evidence type="ECO:0000313" key="7">
    <source>
        <dbReference type="Proteomes" id="UP000694941"/>
    </source>
</evidence>
<evidence type="ECO:0000313" key="8">
    <source>
        <dbReference type="RefSeq" id="XP_013783857.2"/>
    </source>
</evidence>
<dbReference type="RefSeq" id="XP_013783857.2">
    <property type="nucleotide sequence ID" value="XM_013928403.2"/>
</dbReference>
<evidence type="ECO:0000256" key="3">
    <source>
        <dbReference type="ARBA" id="ARBA00022989"/>
    </source>
</evidence>
<organism evidence="7 8">
    <name type="scientific">Limulus polyphemus</name>
    <name type="common">Atlantic horseshoe crab</name>
    <dbReference type="NCBI Taxonomy" id="6850"/>
    <lineage>
        <taxon>Eukaryota</taxon>
        <taxon>Metazoa</taxon>
        <taxon>Ecdysozoa</taxon>
        <taxon>Arthropoda</taxon>
        <taxon>Chelicerata</taxon>
        <taxon>Merostomata</taxon>
        <taxon>Xiphosura</taxon>
        <taxon>Limulidae</taxon>
        <taxon>Limulus</taxon>
    </lineage>
</organism>
<proteinExistence type="predicted"/>
<evidence type="ECO:0000259" key="6">
    <source>
        <dbReference type="PROSITE" id="PS50850"/>
    </source>
</evidence>
<feature type="transmembrane region" description="Helical" evidence="5">
    <location>
        <begin position="285"/>
        <end position="309"/>
    </location>
</feature>
<evidence type="ECO:0000256" key="5">
    <source>
        <dbReference type="SAM" id="Phobius"/>
    </source>
</evidence>
<dbReference type="SUPFAM" id="SSF103473">
    <property type="entry name" value="MFS general substrate transporter"/>
    <property type="match status" value="1"/>
</dbReference>
<evidence type="ECO:0000256" key="2">
    <source>
        <dbReference type="ARBA" id="ARBA00022692"/>
    </source>
</evidence>